<dbReference type="Gene3D" id="3.50.50.60">
    <property type="entry name" value="FAD/NAD(P)-binding domain"/>
    <property type="match status" value="1"/>
</dbReference>
<sequence length="474" mass="49910">MTTAVVVGSGPNGLAAALVLADAGVRVRVIEAADTLGGGTRSAELTLPGLVHDVCAAIHPLAIATRFSKAFDLAEHGLSWVEPQVQYSHPLDHGRGAAAYRSVEETGRDLGGRDGRTWTRVFGSLNDRFDTIADEFLQPVLHIPRHPLHLGRFGLYAGQPASLLARRWHEDEARALLAGLAAHAFRPLDALASSAIGVALGTAAHRYGWGAAVGGSAAISTAMIAAAKQRGVLFETGHTVTSLEELGPADLVMLDTAPGAAADIIGDRLPRHTARAYRTYRHGPGAFKVDFAVEGGVPWTHEPSRHAGTVHVGGTFEEIASAEASVARGRMPDRPFVLAAQQYLADPSRSADGVHPFYTYAHVPAGYTGDATEAIVAQIERFAPGFRDRIRSTAVCSTTEMSRKNANYVGGDIVSGSNHPLQLVFRPRVTLHPYATGVDGVFICSAATPPGAGAHGMSGYWAAQAALRKVTAAK</sequence>
<dbReference type="PANTHER" id="PTHR10668">
    <property type="entry name" value="PHYTOENE DEHYDROGENASE"/>
    <property type="match status" value="1"/>
</dbReference>
<dbReference type="PANTHER" id="PTHR10668:SF105">
    <property type="entry name" value="DEHYDROGENASE-RELATED"/>
    <property type="match status" value="1"/>
</dbReference>
<accession>A0A918U7N8</accession>
<name>A0A918U7N8_9ACTN</name>
<reference evidence="1" key="1">
    <citation type="journal article" date="2014" name="Int. J. Syst. Evol. Microbiol.">
        <title>Complete genome sequence of Corynebacterium casei LMG S-19264T (=DSM 44701T), isolated from a smear-ripened cheese.</title>
        <authorList>
            <consortium name="US DOE Joint Genome Institute (JGI-PGF)"/>
            <person name="Walter F."/>
            <person name="Albersmeier A."/>
            <person name="Kalinowski J."/>
            <person name="Ruckert C."/>
        </authorList>
    </citation>
    <scope>NUCLEOTIDE SEQUENCE</scope>
    <source>
        <strain evidence="1">JCM 4790</strain>
    </source>
</reference>
<evidence type="ECO:0000313" key="2">
    <source>
        <dbReference type="Proteomes" id="UP000619244"/>
    </source>
</evidence>
<dbReference type="Proteomes" id="UP000619244">
    <property type="component" value="Unassembled WGS sequence"/>
</dbReference>
<reference evidence="1" key="2">
    <citation type="submission" date="2020-09" db="EMBL/GenBank/DDBJ databases">
        <authorList>
            <person name="Sun Q."/>
            <person name="Ohkuma M."/>
        </authorList>
    </citation>
    <scope>NUCLEOTIDE SEQUENCE</scope>
    <source>
        <strain evidence="1">JCM 4790</strain>
    </source>
</reference>
<dbReference type="SUPFAM" id="SSF51905">
    <property type="entry name" value="FAD/NAD(P)-binding domain"/>
    <property type="match status" value="1"/>
</dbReference>
<gene>
    <name evidence="1" type="ORF">GCM10010358_68360</name>
</gene>
<dbReference type="RefSeq" id="WP_190194223.1">
    <property type="nucleotide sequence ID" value="NZ_BMVU01000055.1"/>
</dbReference>
<proteinExistence type="predicted"/>
<comment type="caution">
    <text evidence="1">The sequence shown here is derived from an EMBL/GenBank/DDBJ whole genome shotgun (WGS) entry which is preliminary data.</text>
</comment>
<dbReference type="Pfam" id="PF13450">
    <property type="entry name" value="NAD_binding_8"/>
    <property type="match status" value="1"/>
</dbReference>
<organism evidence="1 2">
    <name type="scientific">Streptomyces minutiscleroticus</name>
    <dbReference type="NCBI Taxonomy" id="68238"/>
    <lineage>
        <taxon>Bacteria</taxon>
        <taxon>Bacillati</taxon>
        <taxon>Actinomycetota</taxon>
        <taxon>Actinomycetes</taxon>
        <taxon>Kitasatosporales</taxon>
        <taxon>Streptomycetaceae</taxon>
        <taxon>Streptomyces</taxon>
    </lineage>
</organism>
<evidence type="ECO:0000313" key="1">
    <source>
        <dbReference type="EMBL" id="GGY05289.1"/>
    </source>
</evidence>
<protein>
    <submittedName>
        <fullName evidence="1">Dehydrogenase</fullName>
    </submittedName>
</protein>
<dbReference type="InterPro" id="IPR036188">
    <property type="entry name" value="FAD/NAD-bd_sf"/>
</dbReference>
<dbReference type="EMBL" id="BMVU01000055">
    <property type="protein sequence ID" value="GGY05289.1"/>
    <property type="molecule type" value="Genomic_DNA"/>
</dbReference>
<keyword evidence="2" id="KW-1185">Reference proteome</keyword>
<dbReference type="AlphaFoldDB" id="A0A918U7N8"/>